<accession>A0A929PWV2</accession>
<protein>
    <submittedName>
        <fullName evidence="1">Uncharacterized protein</fullName>
    </submittedName>
</protein>
<dbReference type="RefSeq" id="WP_194110752.1">
    <property type="nucleotide sequence ID" value="NZ_JADFFL010000002.1"/>
</dbReference>
<gene>
    <name evidence="1" type="ORF">IRJ16_06690</name>
</gene>
<evidence type="ECO:0000313" key="2">
    <source>
        <dbReference type="Proteomes" id="UP000622475"/>
    </source>
</evidence>
<proteinExistence type="predicted"/>
<dbReference type="EMBL" id="JADFFL010000002">
    <property type="protein sequence ID" value="MBE9661567.1"/>
    <property type="molecule type" value="Genomic_DNA"/>
</dbReference>
<dbReference type="AlphaFoldDB" id="A0A929PWV2"/>
<keyword evidence="2" id="KW-1185">Reference proteome</keyword>
<comment type="caution">
    <text evidence="1">The sequence shown here is derived from an EMBL/GenBank/DDBJ whole genome shotgun (WGS) entry which is preliminary data.</text>
</comment>
<evidence type="ECO:0000313" key="1">
    <source>
        <dbReference type="EMBL" id="MBE9661567.1"/>
    </source>
</evidence>
<dbReference type="Proteomes" id="UP000622475">
    <property type="component" value="Unassembled WGS sequence"/>
</dbReference>
<organism evidence="1 2">
    <name type="scientific">Mucilaginibacter myungsuensis</name>
    <dbReference type="NCBI Taxonomy" id="649104"/>
    <lineage>
        <taxon>Bacteria</taxon>
        <taxon>Pseudomonadati</taxon>
        <taxon>Bacteroidota</taxon>
        <taxon>Sphingobacteriia</taxon>
        <taxon>Sphingobacteriales</taxon>
        <taxon>Sphingobacteriaceae</taxon>
        <taxon>Mucilaginibacter</taxon>
    </lineage>
</organism>
<sequence length="96" mass="10542">MSARSLRALLFLAAHLDGARDLATMFNADAKPTTPLRTMVRQAHHDGQIACSNNKKAVILSLSKDGVWAFLPQLLTQLQSRRRLSAPLFGRLAMTA</sequence>
<name>A0A929PWV2_9SPHI</name>
<reference evidence="1" key="1">
    <citation type="submission" date="2020-10" db="EMBL/GenBank/DDBJ databases">
        <title>Mucilaginibacter mali sp. nov., isolated from rhizosphere soil of apple orchard.</title>
        <authorList>
            <person name="Lee J.-S."/>
            <person name="Kim H.S."/>
            <person name="Kim J.-S."/>
        </authorList>
    </citation>
    <scope>NUCLEOTIDE SEQUENCE</scope>
    <source>
        <strain evidence="1">KCTC 22746</strain>
    </source>
</reference>